<reference evidence="1" key="1">
    <citation type="journal article" date="2022" name="bioRxiv">
        <title>Genomics of Preaxostyla Flagellates Illuminates Evolutionary Transitions and the Path Towards Mitochondrial Loss.</title>
        <authorList>
            <person name="Novak L.V.F."/>
            <person name="Treitli S.C."/>
            <person name="Pyrih J."/>
            <person name="Halakuc P."/>
            <person name="Pipaliya S.V."/>
            <person name="Vacek V."/>
            <person name="Brzon O."/>
            <person name="Soukal P."/>
            <person name="Eme L."/>
            <person name="Dacks J.B."/>
            <person name="Karnkowska A."/>
            <person name="Elias M."/>
            <person name="Hampl V."/>
        </authorList>
    </citation>
    <scope>NUCLEOTIDE SEQUENCE</scope>
    <source>
        <strain evidence="1">RCP-MX</strain>
    </source>
</reference>
<protein>
    <submittedName>
        <fullName evidence="1">Uncharacterized protein</fullName>
    </submittedName>
</protein>
<keyword evidence="2" id="KW-1185">Reference proteome</keyword>
<evidence type="ECO:0000313" key="1">
    <source>
        <dbReference type="EMBL" id="KAJ4452546.1"/>
    </source>
</evidence>
<dbReference type="Proteomes" id="UP001141327">
    <property type="component" value="Unassembled WGS sequence"/>
</dbReference>
<accession>A0ABQ8U0H7</accession>
<organism evidence="1 2">
    <name type="scientific">Paratrimastix pyriformis</name>
    <dbReference type="NCBI Taxonomy" id="342808"/>
    <lineage>
        <taxon>Eukaryota</taxon>
        <taxon>Metamonada</taxon>
        <taxon>Preaxostyla</taxon>
        <taxon>Paratrimastigidae</taxon>
        <taxon>Paratrimastix</taxon>
    </lineage>
</organism>
<proteinExistence type="predicted"/>
<comment type="caution">
    <text evidence="1">The sequence shown here is derived from an EMBL/GenBank/DDBJ whole genome shotgun (WGS) entry which is preliminary data.</text>
</comment>
<evidence type="ECO:0000313" key="2">
    <source>
        <dbReference type="Proteomes" id="UP001141327"/>
    </source>
</evidence>
<name>A0ABQ8U0H7_9EUKA</name>
<gene>
    <name evidence="1" type="ORF">PAPYR_13255</name>
</gene>
<sequence length="233" mass="24835">MSADIPPAGQWIRLTMPAARVGLTGVNINRFSVEMVEGRIAWVDYEWESRLWLGATDLLDPMAASPPLVGDHCDQPPLCMATFTPSRVGHYPLRVMVGHDAIPELVNVTVLPAPVAPGPTTWQLSAGGVVAGEPLRVVVTAWDEFANSIPCTPEAAKATFGLLWNGAPPRDPLIWSCIVEEHDPVYAGLLAPTTSGPVEVGLVVLRVPGRPDLGGPWPVPIARSPSPRVCPPS</sequence>
<dbReference type="EMBL" id="JAPMOS010000460">
    <property type="protein sequence ID" value="KAJ4452546.1"/>
    <property type="molecule type" value="Genomic_DNA"/>
</dbReference>